<evidence type="ECO:0000313" key="3">
    <source>
        <dbReference type="EMBL" id="HIV39238.1"/>
    </source>
</evidence>
<dbReference type="SUPFAM" id="SSF46565">
    <property type="entry name" value="Chaperone J-domain"/>
    <property type="match status" value="1"/>
</dbReference>
<evidence type="ECO:0000313" key="4">
    <source>
        <dbReference type="Proteomes" id="UP000886814"/>
    </source>
</evidence>
<dbReference type="InterPro" id="IPR001623">
    <property type="entry name" value="DnaJ_domain"/>
</dbReference>
<dbReference type="Proteomes" id="UP000886814">
    <property type="component" value="Unassembled WGS sequence"/>
</dbReference>
<dbReference type="CDD" id="cd06257">
    <property type="entry name" value="DnaJ"/>
    <property type="match status" value="1"/>
</dbReference>
<organism evidence="3 4">
    <name type="scientific">Candidatus Blautia stercorigallinarum</name>
    <dbReference type="NCBI Taxonomy" id="2838501"/>
    <lineage>
        <taxon>Bacteria</taxon>
        <taxon>Bacillati</taxon>
        <taxon>Bacillota</taxon>
        <taxon>Clostridia</taxon>
        <taxon>Lachnospirales</taxon>
        <taxon>Lachnospiraceae</taxon>
        <taxon>Blautia</taxon>
    </lineage>
</organism>
<dbReference type="PRINTS" id="PR00625">
    <property type="entry name" value="JDOMAIN"/>
</dbReference>
<reference evidence="3" key="2">
    <citation type="submission" date="2021-04" db="EMBL/GenBank/DDBJ databases">
        <authorList>
            <person name="Gilroy R."/>
        </authorList>
    </citation>
    <scope>NUCLEOTIDE SEQUENCE</scope>
    <source>
        <strain evidence="3">CHK195-9823</strain>
    </source>
</reference>
<dbReference type="GO" id="GO:0006260">
    <property type="term" value="P:DNA replication"/>
    <property type="evidence" value="ECO:0007669"/>
    <property type="project" value="UniProtKB-KW"/>
</dbReference>
<dbReference type="SMART" id="SM00271">
    <property type="entry name" value="DnaJ"/>
    <property type="match status" value="1"/>
</dbReference>
<gene>
    <name evidence="3" type="ORF">H9747_09645</name>
</gene>
<dbReference type="AlphaFoldDB" id="A0A9D1TFJ2"/>
<evidence type="ECO:0000256" key="1">
    <source>
        <dbReference type="ARBA" id="ARBA00022705"/>
    </source>
</evidence>
<accession>A0A9D1TFJ2</accession>
<dbReference type="InterPro" id="IPR036869">
    <property type="entry name" value="J_dom_sf"/>
</dbReference>
<sequence length="327" mass="38245">MEKKEGGMKSMTPAEAGRILGISPKADMEQIKKQYRRLMHQFHPDVSGSSKTSYRYSVQEINLAYAVLKKSLSDPEVSLSSGEKKRPFSKNLHWDAPLNQHAWIEREILHYAEDYEGNVIGNFTIARGKYLWTTEEDFPLFLLSIYRCGQELLDEIDAELEREENSALRLRFQPQLTYLLAQQFMDSTALLKKLAKKISPGEEENGIYYLPAMLEVTGGFSKLKEEESLFPSRLKDHRLYLKNRARQELGYLSFSDDRFYYIVIPLFEQRRVLVKIKAAQSPASSRKRNLSRYHSLHLWLKFAPKTEKQLLENLNLQIRQLLEIYRQ</sequence>
<proteinExistence type="predicted"/>
<dbReference type="EMBL" id="DXIQ01000063">
    <property type="protein sequence ID" value="HIV39238.1"/>
    <property type="molecule type" value="Genomic_DNA"/>
</dbReference>
<reference evidence="3" key="1">
    <citation type="journal article" date="2021" name="PeerJ">
        <title>Extensive microbial diversity within the chicken gut microbiome revealed by metagenomics and culture.</title>
        <authorList>
            <person name="Gilroy R."/>
            <person name="Ravi A."/>
            <person name="Getino M."/>
            <person name="Pursley I."/>
            <person name="Horton D.L."/>
            <person name="Alikhan N.F."/>
            <person name="Baker D."/>
            <person name="Gharbi K."/>
            <person name="Hall N."/>
            <person name="Watson M."/>
            <person name="Adriaenssens E.M."/>
            <person name="Foster-Nyarko E."/>
            <person name="Jarju S."/>
            <person name="Secka A."/>
            <person name="Antonio M."/>
            <person name="Oren A."/>
            <person name="Chaudhuri R.R."/>
            <person name="La Ragione R."/>
            <person name="Hildebrand F."/>
            <person name="Pallen M.J."/>
        </authorList>
    </citation>
    <scope>NUCLEOTIDE SEQUENCE</scope>
    <source>
        <strain evidence="3">CHK195-9823</strain>
    </source>
</reference>
<dbReference type="PROSITE" id="PS50076">
    <property type="entry name" value="DNAJ_2"/>
    <property type="match status" value="1"/>
</dbReference>
<evidence type="ECO:0000259" key="2">
    <source>
        <dbReference type="PROSITE" id="PS50076"/>
    </source>
</evidence>
<dbReference type="Gene3D" id="1.10.287.110">
    <property type="entry name" value="DnaJ domain"/>
    <property type="match status" value="1"/>
</dbReference>
<dbReference type="Pfam" id="PF00226">
    <property type="entry name" value="DnaJ"/>
    <property type="match status" value="1"/>
</dbReference>
<feature type="domain" description="J" evidence="2">
    <location>
        <begin position="15"/>
        <end position="73"/>
    </location>
</feature>
<name>A0A9D1TFJ2_9FIRM</name>
<keyword evidence="1" id="KW-0235">DNA replication</keyword>
<protein>
    <submittedName>
        <fullName evidence="3">J domain-containing protein</fullName>
    </submittedName>
</protein>
<comment type="caution">
    <text evidence="3">The sequence shown here is derived from an EMBL/GenBank/DDBJ whole genome shotgun (WGS) entry which is preliminary data.</text>
</comment>